<accession>A0A2L0UGM5</accession>
<dbReference type="RefSeq" id="WP_208739518.1">
    <property type="nucleotide sequence ID" value="NZ_CP024915.1"/>
</dbReference>
<dbReference type="InterPro" id="IPR008902">
    <property type="entry name" value="Rhamnosid_concanavalin"/>
</dbReference>
<feature type="domain" description="Alpha-L-rhamnosidase C-terminal" evidence="7">
    <location>
        <begin position="778"/>
        <end position="850"/>
    </location>
</feature>
<evidence type="ECO:0000313" key="8">
    <source>
        <dbReference type="EMBL" id="AUZ88399.1"/>
    </source>
</evidence>
<dbReference type="InterPro" id="IPR013783">
    <property type="entry name" value="Ig-like_fold"/>
</dbReference>
<dbReference type="InterPro" id="IPR016007">
    <property type="entry name" value="Alpha_rhamnosid"/>
</dbReference>
<organism evidence="8 9">
    <name type="scientific">Arthrobacter agilis</name>
    <dbReference type="NCBI Taxonomy" id="37921"/>
    <lineage>
        <taxon>Bacteria</taxon>
        <taxon>Bacillati</taxon>
        <taxon>Actinomycetota</taxon>
        <taxon>Actinomycetes</taxon>
        <taxon>Micrococcales</taxon>
        <taxon>Micrococcaceae</taxon>
        <taxon>Arthrobacter</taxon>
    </lineage>
</organism>
<dbReference type="PIRSF" id="PIRSF010631">
    <property type="entry name" value="A-rhamnsds"/>
    <property type="match status" value="1"/>
</dbReference>
<evidence type="ECO:0000256" key="1">
    <source>
        <dbReference type="ARBA" id="ARBA00001445"/>
    </source>
</evidence>
<dbReference type="AlphaFoldDB" id="A0A2L0UGM5"/>
<evidence type="ECO:0000256" key="2">
    <source>
        <dbReference type="ARBA" id="ARBA00012652"/>
    </source>
</evidence>
<keyword evidence="3" id="KW-0378">Hydrolase</keyword>
<dbReference type="InterPro" id="IPR008928">
    <property type="entry name" value="6-hairpin_glycosidase_sf"/>
</dbReference>
<comment type="catalytic activity">
    <reaction evidence="1">
        <text>Hydrolysis of terminal non-reducing alpha-L-rhamnose residues in alpha-L-rhamnosides.</text>
        <dbReference type="EC" id="3.2.1.40"/>
    </reaction>
</comment>
<dbReference type="Gene3D" id="2.60.120.260">
    <property type="entry name" value="Galactose-binding domain-like"/>
    <property type="match status" value="2"/>
</dbReference>
<feature type="domain" description="Alpha-L-rhamnosidase six-hairpin glycosidase" evidence="6">
    <location>
        <begin position="425"/>
        <end position="776"/>
    </location>
</feature>
<dbReference type="Pfam" id="PF17390">
    <property type="entry name" value="Bac_rhamnosid_C"/>
    <property type="match status" value="1"/>
</dbReference>
<dbReference type="Gene3D" id="2.60.420.10">
    <property type="entry name" value="Maltose phosphorylase, domain 3"/>
    <property type="match status" value="1"/>
</dbReference>
<dbReference type="Proteomes" id="UP000239187">
    <property type="component" value="Chromosome"/>
</dbReference>
<dbReference type="Pfam" id="PF25788">
    <property type="entry name" value="Ig_Rha78A_N"/>
    <property type="match status" value="1"/>
</dbReference>
<evidence type="ECO:0000259" key="4">
    <source>
        <dbReference type="Pfam" id="PF05592"/>
    </source>
</evidence>
<dbReference type="GO" id="GO:0005975">
    <property type="term" value="P:carbohydrate metabolic process"/>
    <property type="evidence" value="ECO:0007669"/>
    <property type="project" value="InterPro"/>
</dbReference>
<reference evidence="8 9" key="1">
    <citation type="submission" date="2017-11" db="EMBL/GenBank/DDBJ databases">
        <title>Draft genome of Arthrobacter agilis strain UMCV2, a plant growth-promoting rhizobacterium and biocontrol capacity of phytopathogenic fungi.</title>
        <authorList>
            <person name="Martinez-Camara R."/>
            <person name="Santoyo G."/>
            <person name="Moreno-Hagelsieb G."/>
            <person name="Valencia-Cantero E."/>
        </authorList>
    </citation>
    <scope>NUCLEOTIDE SEQUENCE [LARGE SCALE GENOMIC DNA]</scope>
    <source>
        <strain evidence="8 9">UMCV2</strain>
    </source>
</reference>
<dbReference type="Pfam" id="PF17389">
    <property type="entry name" value="Bac_rhamnosid6H"/>
    <property type="match status" value="1"/>
</dbReference>
<proteinExistence type="predicted"/>
<evidence type="ECO:0000259" key="5">
    <source>
        <dbReference type="Pfam" id="PF08531"/>
    </source>
</evidence>
<dbReference type="InterPro" id="IPR035396">
    <property type="entry name" value="Bac_rhamnosid6H"/>
</dbReference>
<dbReference type="GO" id="GO:0030596">
    <property type="term" value="F:alpha-L-rhamnosidase activity"/>
    <property type="evidence" value="ECO:0007669"/>
    <property type="project" value="UniProtKB-EC"/>
</dbReference>
<protein>
    <recommendedName>
        <fullName evidence="2">alpha-L-rhamnosidase</fullName>
        <ecNumber evidence="2">3.2.1.40</ecNumber>
    </recommendedName>
</protein>
<dbReference type="Gene3D" id="2.60.40.10">
    <property type="entry name" value="Immunoglobulins"/>
    <property type="match status" value="1"/>
</dbReference>
<dbReference type="Pfam" id="PF05592">
    <property type="entry name" value="Bac_rhamnosid"/>
    <property type="match status" value="1"/>
</dbReference>
<dbReference type="PANTHER" id="PTHR33307">
    <property type="entry name" value="ALPHA-RHAMNOSIDASE (EUROFUNG)"/>
    <property type="match status" value="1"/>
</dbReference>
<feature type="domain" description="Alpha-L-rhamnosidase concanavalin-like" evidence="4">
    <location>
        <begin position="322"/>
        <end position="420"/>
    </location>
</feature>
<dbReference type="EC" id="3.2.1.40" evidence="2"/>
<evidence type="ECO:0000256" key="3">
    <source>
        <dbReference type="ARBA" id="ARBA00022801"/>
    </source>
</evidence>
<name>A0A2L0UGM5_9MICC</name>
<dbReference type="InterPro" id="IPR012341">
    <property type="entry name" value="6hp_glycosidase-like_sf"/>
</dbReference>
<dbReference type="Gene3D" id="1.50.10.10">
    <property type="match status" value="1"/>
</dbReference>
<dbReference type="Pfam" id="PF08531">
    <property type="entry name" value="Bac_rhamnosid_N"/>
    <property type="match status" value="1"/>
</dbReference>
<dbReference type="SUPFAM" id="SSF48208">
    <property type="entry name" value="Six-hairpin glycosidases"/>
    <property type="match status" value="1"/>
</dbReference>
<feature type="domain" description="Bacterial alpha-L-rhamnosidase N-terminal" evidence="5">
    <location>
        <begin position="141"/>
        <end position="312"/>
    </location>
</feature>
<sequence length="862" mass="93941">MPTTVSPVSFEHHREPLGIGERRPRLSWKTRAEPGWVQQRYEIEVVRGTDTWSSVVVTSPESVLVPWPAGDLPSRTAVTVRVRVWGADDVEPSAWSPAATAETGLLDPTDWTARAVAPKWDEDPEALRRPPLLRRGFPLEKPVREARLYVTAHGLYEVEINGQRIGNEALAPGWTVYGRRLRYATYDVSDALVPGSNAIGAWLADGWYRGRLGFHGGYPNLYGSDIALLAQLHIAHDDGSTTVLGTDETWRAGFGPILSTGLYEGEHYDAREMPAGWSAPGFDDAAWTPVRVMPRDPATLVAPDGPPVRCTEELPPVAVTTSPSGKTLVDFGQNLVGRLRLRLSGLARGQEIRLRHAEVLEDGELGTRPLRGAAATDAYIAAGDDDAEWEPRFTIHGFRYAELTGWTGEDPMTAITARVYHTDMERTGWFETSHDGVNRLHENVRWSMRGNFVDIPTDCPQRDERLGWTGDLQVFAPTATFLYDCSGMLGSWLKDVAAEQLEDGTVPWYVPVIPGGEEWTPIQPGAVWGDVAVLTPWKLYERFGDTGVLAAQYTSAKAWVDLMAARAGDSYLWNTGMQLGDWLDPAAPPHDPADATTDRYLVSTAYFAWSTQHLAEIASVLGHTADELQYRELARKVRDAFACEFISPSGRVVSDAQTAYALVLAFGLAPTEEQRRRGGERLAELVGHAGNRIATGFAGTPLVTDALTSVGDVETAYALLLEEECPSWLYAVGQGATTIWERWDSMLPDGSINPGNMTSFNHYALGAVADWMHRVVAGLAPAAPGYRSILFRPRPGGGLTSASARHETPYGSASITWTLEAGNLSVEVTVPTGSTGVVDLPGRAPVSVGSGTHTFVQLAAAR</sequence>
<evidence type="ECO:0000313" key="9">
    <source>
        <dbReference type="Proteomes" id="UP000239187"/>
    </source>
</evidence>
<evidence type="ECO:0000259" key="7">
    <source>
        <dbReference type="Pfam" id="PF17390"/>
    </source>
</evidence>
<gene>
    <name evidence="8" type="ORF">CVO76_12700</name>
</gene>
<dbReference type="EMBL" id="CP024915">
    <property type="protein sequence ID" value="AUZ88399.1"/>
    <property type="molecule type" value="Genomic_DNA"/>
</dbReference>
<dbReference type="InterPro" id="IPR035398">
    <property type="entry name" value="Bac_rhamnosid_C"/>
</dbReference>
<evidence type="ECO:0000259" key="6">
    <source>
        <dbReference type="Pfam" id="PF17389"/>
    </source>
</evidence>
<dbReference type="InterPro" id="IPR013737">
    <property type="entry name" value="Bac_rhamnosid_N"/>
</dbReference>
<dbReference type="PANTHER" id="PTHR33307:SF6">
    <property type="entry name" value="ALPHA-RHAMNOSIDASE (EUROFUNG)-RELATED"/>
    <property type="match status" value="1"/>
</dbReference>